<dbReference type="Gene3D" id="2.40.50.140">
    <property type="entry name" value="Nucleic acid-binding proteins"/>
    <property type="match status" value="1"/>
</dbReference>
<protein>
    <submittedName>
        <fullName evidence="8">Trehalose import ATP-binding protein SugC</fullName>
        <ecNumber evidence="8">3.6.3.-</ecNumber>
    </submittedName>
</protein>
<keyword evidence="6" id="KW-1278">Translocase</keyword>
<evidence type="ECO:0000256" key="6">
    <source>
        <dbReference type="ARBA" id="ARBA00022967"/>
    </source>
</evidence>
<keyword evidence="5 8" id="KW-0067">ATP-binding</keyword>
<dbReference type="STRING" id="1458307.OSB_26240"/>
<dbReference type="SMART" id="SM00382">
    <property type="entry name" value="AAA"/>
    <property type="match status" value="1"/>
</dbReference>
<evidence type="ECO:0000256" key="5">
    <source>
        <dbReference type="ARBA" id="ARBA00022840"/>
    </source>
</evidence>
<dbReference type="InterPro" id="IPR003593">
    <property type="entry name" value="AAA+_ATPase"/>
</dbReference>
<dbReference type="GO" id="GO:0005524">
    <property type="term" value="F:ATP binding"/>
    <property type="evidence" value="ECO:0007669"/>
    <property type="project" value="UniProtKB-KW"/>
</dbReference>
<keyword evidence="8" id="KW-0378">Hydrolase</keyword>
<dbReference type="InterPro" id="IPR008995">
    <property type="entry name" value="Mo/tungstate-bd_C_term_dom"/>
</dbReference>
<dbReference type="SUPFAM" id="SSF52540">
    <property type="entry name" value="P-loop containing nucleoside triphosphate hydrolases"/>
    <property type="match status" value="1"/>
</dbReference>
<dbReference type="EMBL" id="CP012160">
    <property type="protein sequence ID" value="AKS47151.1"/>
    <property type="molecule type" value="Genomic_DNA"/>
</dbReference>
<dbReference type="GO" id="GO:0016887">
    <property type="term" value="F:ATP hydrolysis activity"/>
    <property type="evidence" value="ECO:0007669"/>
    <property type="project" value="InterPro"/>
</dbReference>
<organism evidence="8 9">
    <name type="scientific">Octadecabacter temperatus</name>
    <dbReference type="NCBI Taxonomy" id="1458307"/>
    <lineage>
        <taxon>Bacteria</taxon>
        <taxon>Pseudomonadati</taxon>
        <taxon>Pseudomonadota</taxon>
        <taxon>Alphaproteobacteria</taxon>
        <taxon>Rhodobacterales</taxon>
        <taxon>Roseobacteraceae</taxon>
        <taxon>Octadecabacter</taxon>
    </lineage>
</organism>
<dbReference type="PATRIC" id="fig|1458307.3.peg.2655"/>
<reference evidence="8 9" key="1">
    <citation type="journal article" date="2015" name="Genome Announc.">
        <title>Closed Genome Sequence of Octadecabacter temperatus SB1, the First Mesophilic Species of the Genus Octadecabacter.</title>
        <authorList>
            <person name="Voget S."/>
            <person name="Billerbeck S."/>
            <person name="Simon M."/>
            <person name="Daniel R."/>
        </authorList>
    </citation>
    <scope>NUCLEOTIDE SEQUENCE [LARGE SCALE GENOMIC DNA]</scope>
    <source>
        <strain evidence="8 9">SB1</strain>
    </source>
</reference>
<dbReference type="KEGG" id="otm:OSB_26240"/>
<dbReference type="InterPro" id="IPR003439">
    <property type="entry name" value="ABC_transporter-like_ATP-bd"/>
</dbReference>
<keyword evidence="7" id="KW-0472">Membrane</keyword>
<dbReference type="InterPro" id="IPR012340">
    <property type="entry name" value="NA-bd_OB-fold"/>
</dbReference>
<accession>A0A0K0Y8C5</accession>
<dbReference type="Proteomes" id="UP000067444">
    <property type="component" value="Chromosome"/>
</dbReference>
<dbReference type="Pfam" id="PF08402">
    <property type="entry name" value="TOBE_2"/>
    <property type="match status" value="1"/>
</dbReference>
<dbReference type="PANTHER" id="PTHR43875:SF15">
    <property type="entry name" value="TREHALOSE IMPORT ATP-BINDING PROTEIN SUGC"/>
    <property type="match status" value="1"/>
</dbReference>
<keyword evidence="3" id="KW-1003">Cell membrane</keyword>
<dbReference type="Gene3D" id="2.40.50.100">
    <property type="match status" value="1"/>
</dbReference>
<evidence type="ECO:0000256" key="2">
    <source>
        <dbReference type="ARBA" id="ARBA00022448"/>
    </source>
</evidence>
<evidence type="ECO:0000256" key="4">
    <source>
        <dbReference type="ARBA" id="ARBA00022741"/>
    </source>
</evidence>
<proteinExistence type="inferred from homology"/>
<dbReference type="Gene3D" id="3.40.50.300">
    <property type="entry name" value="P-loop containing nucleotide triphosphate hydrolases"/>
    <property type="match status" value="1"/>
</dbReference>
<dbReference type="InterPro" id="IPR017871">
    <property type="entry name" value="ABC_transporter-like_CS"/>
</dbReference>
<keyword evidence="9" id="KW-1185">Reference proteome</keyword>
<dbReference type="FunFam" id="3.40.50.300:FF:000042">
    <property type="entry name" value="Maltose/maltodextrin ABC transporter, ATP-binding protein"/>
    <property type="match status" value="1"/>
</dbReference>
<dbReference type="Pfam" id="PF00005">
    <property type="entry name" value="ABC_tran"/>
    <property type="match status" value="1"/>
</dbReference>
<dbReference type="PANTHER" id="PTHR43875">
    <property type="entry name" value="MALTODEXTRIN IMPORT ATP-BINDING PROTEIN MSMX"/>
    <property type="match status" value="1"/>
</dbReference>
<dbReference type="PROSITE" id="PS00211">
    <property type="entry name" value="ABC_TRANSPORTER_1"/>
    <property type="match status" value="1"/>
</dbReference>
<dbReference type="SUPFAM" id="SSF50331">
    <property type="entry name" value="MOP-like"/>
    <property type="match status" value="1"/>
</dbReference>
<evidence type="ECO:0000256" key="1">
    <source>
        <dbReference type="ARBA" id="ARBA00005417"/>
    </source>
</evidence>
<sequence>METSTTQGNDLRLVDLEKEFQAPDGGMVTAVNKISLDVAPGEFVSLLGPSGCGKTTILRMVAGLEQPTRGEISIGGERVNELPPYKRNIGLVFQSYALFPHKTVFDNVAYSQTLRKRPKAETKASVEEMLSLVGLGHLADRSPAQLSGGQQQRVALARALVSDPRVLLFDEPLSNLDARLRVQVRAEIRRVHQRLRPTVIYVTHDQSEAMSLSDRIAVMSSGQVMQVGTPQDIYQRPDNRFVADFVGSANFFPARVLERKSDGLVVEFSGGTFNIGSWAPGSEQSDNVLLVIRQEHLEIVPESESSVHGIVRGSEFLGTHTECLIEVGGQTALATLDSSGGIELPTEGSKVGIRFQESRAHVIPNSPE</sequence>
<evidence type="ECO:0000256" key="7">
    <source>
        <dbReference type="ARBA" id="ARBA00023136"/>
    </source>
</evidence>
<comment type="similarity">
    <text evidence="1">Belongs to the ABC transporter superfamily.</text>
</comment>
<evidence type="ECO:0000313" key="9">
    <source>
        <dbReference type="Proteomes" id="UP000067444"/>
    </source>
</evidence>
<dbReference type="GO" id="GO:0055052">
    <property type="term" value="C:ATP-binding cassette (ABC) transporter complex, substrate-binding subunit-containing"/>
    <property type="evidence" value="ECO:0007669"/>
    <property type="project" value="TreeGrafter"/>
</dbReference>
<keyword evidence="2" id="KW-0813">Transport</keyword>
<dbReference type="RefSeq" id="WP_049835379.1">
    <property type="nucleotide sequence ID" value="NZ_CP012160.1"/>
</dbReference>
<gene>
    <name evidence="8" type="primary">sugC_2</name>
    <name evidence="8" type="ORF">OSB_26240</name>
</gene>
<dbReference type="PROSITE" id="PS50893">
    <property type="entry name" value="ABC_TRANSPORTER_2"/>
    <property type="match status" value="1"/>
</dbReference>
<dbReference type="InterPro" id="IPR027417">
    <property type="entry name" value="P-loop_NTPase"/>
</dbReference>
<dbReference type="InterPro" id="IPR013611">
    <property type="entry name" value="Transp-assoc_OB_typ2"/>
</dbReference>
<name>A0A0K0Y8C5_9RHOB</name>
<keyword evidence="4" id="KW-0547">Nucleotide-binding</keyword>
<evidence type="ECO:0000313" key="8">
    <source>
        <dbReference type="EMBL" id="AKS47151.1"/>
    </source>
</evidence>
<dbReference type="GO" id="GO:0140359">
    <property type="term" value="F:ABC-type transporter activity"/>
    <property type="evidence" value="ECO:0007669"/>
    <property type="project" value="UniProtKB-ARBA"/>
</dbReference>
<evidence type="ECO:0000256" key="3">
    <source>
        <dbReference type="ARBA" id="ARBA00022475"/>
    </source>
</evidence>
<dbReference type="InterPro" id="IPR047641">
    <property type="entry name" value="ABC_transpr_MalK/UgpC-like"/>
</dbReference>
<dbReference type="AlphaFoldDB" id="A0A0K0Y8C5"/>
<dbReference type="EC" id="3.6.3.-" evidence="8"/>